<evidence type="ECO:0000256" key="1">
    <source>
        <dbReference type="ARBA" id="ARBA00001362"/>
    </source>
</evidence>
<dbReference type="AlphaFoldDB" id="A0A1G6N5B4"/>
<evidence type="ECO:0000256" key="7">
    <source>
        <dbReference type="ARBA" id="ARBA00023049"/>
    </source>
</evidence>
<dbReference type="EC" id="3.4.13.22" evidence="9"/>
<dbReference type="GO" id="GO:0008237">
    <property type="term" value="F:metallopeptidase activity"/>
    <property type="evidence" value="ECO:0007669"/>
    <property type="project" value="UniProtKB-KW"/>
</dbReference>
<comment type="function">
    <text evidence="9">Catalyzes hydrolysis of the D-alanyl-D-alanine dipeptide.</text>
</comment>
<organism evidence="11 12">
    <name type="scientific">Succiniclasticum ruminis</name>
    <dbReference type="NCBI Taxonomy" id="40841"/>
    <lineage>
        <taxon>Bacteria</taxon>
        <taxon>Bacillati</taxon>
        <taxon>Bacillota</taxon>
        <taxon>Negativicutes</taxon>
        <taxon>Acidaminococcales</taxon>
        <taxon>Acidaminococcaceae</taxon>
        <taxon>Succiniclasticum</taxon>
    </lineage>
</organism>
<dbReference type="GO" id="GO:0046872">
    <property type="term" value="F:metal ion binding"/>
    <property type="evidence" value="ECO:0007669"/>
    <property type="project" value="UniProtKB-KW"/>
</dbReference>
<keyword evidence="10" id="KW-0732">Signal</keyword>
<dbReference type="GO" id="GO:0071555">
    <property type="term" value="P:cell wall organization"/>
    <property type="evidence" value="ECO:0007669"/>
    <property type="project" value="UniProtKB-KW"/>
</dbReference>
<evidence type="ECO:0000313" key="12">
    <source>
        <dbReference type="Proteomes" id="UP000198943"/>
    </source>
</evidence>
<keyword evidence="5" id="KW-0862">Zinc</keyword>
<name>A0A1G6N5B4_9FIRM</name>
<evidence type="ECO:0000256" key="10">
    <source>
        <dbReference type="SAM" id="SignalP"/>
    </source>
</evidence>
<feature type="signal peptide" evidence="10">
    <location>
        <begin position="1"/>
        <end position="27"/>
    </location>
</feature>
<evidence type="ECO:0000256" key="8">
    <source>
        <dbReference type="ARBA" id="ARBA00023316"/>
    </source>
</evidence>
<keyword evidence="8" id="KW-0961">Cell wall biogenesis/degradation</keyword>
<keyword evidence="4 9" id="KW-0378">Hydrolase</keyword>
<keyword evidence="6 9" id="KW-0224">Dipeptidase</keyword>
<sequence length="348" mass="38505">MTISKKLAALSLAVSLSLFSVTPAVMAAKAVPKDVNYLLGMYYGSGSVFLLREDKGTLQIVYPSSSEEKKFSMANIFPLKKVRFDSYTLYEEGPLVTMEAPVHFERDTDGNGIACKIGGKRFARNFFPGEGNKVFRVEITGDYQSLKDAAPRADMPAKLQQGTAGKLVRIRSVIPNVKFDLRYAGNNNIFGVPLYNAGEAFAEAETVAALKKAADLLAAKGYGILVWEAYRPWYVSKLASDLLPKDKKGMMPAPDKGEDRNTGRVVDVSLYDLATGEAVPMISDFDEVSVRQLPDFSGGTEQQRFLRDMLVSVMTECGFTQGKEEWWHFTLGDTKGWQHLNIPYGQIM</sequence>
<reference evidence="12" key="1">
    <citation type="submission" date="2016-10" db="EMBL/GenBank/DDBJ databases">
        <authorList>
            <person name="Varghese N."/>
            <person name="Submissions S."/>
        </authorList>
    </citation>
    <scope>NUCLEOTIDE SEQUENCE [LARGE SCALE GENOMIC DNA]</scope>
    <source>
        <strain evidence="12">DSM 11005</strain>
    </source>
</reference>
<keyword evidence="7 9" id="KW-0482">Metalloprotease</keyword>
<comment type="similarity">
    <text evidence="9">Belongs to the peptidase M15D family.</text>
</comment>
<dbReference type="GO" id="GO:0006508">
    <property type="term" value="P:proteolysis"/>
    <property type="evidence" value="ECO:0007669"/>
    <property type="project" value="UniProtKB-KW"/>
</dbReference>
<proteinExistence type="inferred from homology"/>
<dbReference type="Pfam" id="PF01427">
    <property type="entry name" value="Peptidase_M15"/>
    <property type="match status" value="1"/>
</dbReference>
<accession>A0A1G6N5B4</accession>
<evidence type="ECO:0000256" key="3">
    <source>
        <dbReference type="ARBA" id="ARBA00022723"/>
    </source>
</evidence>
<dbReference type="InterPro" id="IPR000755">
    <property type="entry name" value="A_A_dipeptidase"/>
</dbReference>
<dbReference type="InterPro" id="IPR009045">
    <property type="entry name" value="Zn_M74/Hedgehog-like"/>
</dbReference>
<evidence type="ECO:0000256" key="2">
    <source>
        <dbReference type="ARBA" id="ARBA00022670"/>
    </source>
</evidence>
<dbReference type="SUPFAM" id="SSF55166">
    <property type="entry name" value="Hedgehog/DD-peptidase"/>
    <property type="match status" value="1"/>
</dbReference>
<keyword evidence="12" id="KW-1185">Reference proteome</keyword>
<dbReference type="GO" id="GO:0160237">
    <property type="term" value="F:D-Ala-D-Ala dipeptidase activity"/>
    <property type="evidence" value="ECO:0007669"/>
    <property type="project" value="UniProtKB-EC"/>
</dbReference>
<feature type="site" description="Transition state stabilizer" evidence="9">
    <location>
        <position position="231"/>
    </location>
</feature>
<gene>
    <name evidence="11" type="ORF">SAMN04487864_11221</name>
</gene>
<keyword evidence="2 9" id="KW-0645">Protease</keyword>
<feature type="active site" description="Proton donor/acceptor" evidence="9">
    <location>
        <position position="325"/>
    </location>
</feature>
<evidence type="ECO:0000313" key="11">
    <source>
        <dbReference type="EMBL" id="SDC63010.1"/>
    </source>
</evidence>
<keyword evidence="3" id="KW-0479">Metal-binding</keyword>
<dbReference type="Gene3D" id="3.30.1380.10">
    <property type="match status" value="1"/>
</dbReference>
<comment type="caution">
    <text evidence="9">Lacks conserved residue(s) required for the propagation of feature annotation.</text>
</comment>
<protein>
    <recommendedName>
        <fullName evidence="9">D-alanyl-D-alanine dipeptidase</fullName>
        <shortName evidence="9">D-Ala-D-Ala dipeptidase</shortName>
        <ecNumber evidence="9">3.4.13.22</ecNumber>
    </recommendedName>
</protein>
<dbReference type="EMBL" id="FMYW01000012">
    <property type="protein sequence ID" value="SDC63010.1"/>
    <property type="molecule type" value="Genomic_DNA"/>
</dbReference>
<feature type="chain" id="PRO_5011449135" description="D-alanyl-D-alanine dipeptidase" evidence="10">
    <location>
        <begin position="28"/>
        <end position="348"/>
    </location>
</feature>
<dbReference type="OrthoDB" id="9801430at2"/>
<dbReference type="HAMAP" id="MF_01924">
    <property type="entry name" value="A_A_dipeptidase"/>
    <property type="match status" value="1"/>
</dbReference>
<evidence type="ECO:0000256" key="6">
    <source>
        <dbReference type="ARBA" id="ARBA00022997"/>
    </source>
</evidence>
<evidence type="ECO:0000256" key="5">
    <source>
        <dbReference type="ARBA" id="ARBA00022833"/>
    </source>
</evidence>
<dbReference type="Proteomes" id="UP000198943">
    <property type="component" value="Unassembled WGS sequence"/>
</dbReference>
<evidence type="ECO:0000256" key="9">
    <source>
        <dbReference type="HAMAP-Rule" id="MF_01924"/>
    </source>
</evidence>
<comment type="catalytic activity">
    <reaction evidence="1 9">
        <text>D-alanyl-D-alanine + H2O = 2 D-alanine</text>
        <dbReference type="Rhea" id="RHEA:20661"/>
        <dbReference type="ChEBI" id="CHEBI:15377"/>
        <dbReference type="ChEBI" id="CHEBI:57416"/>
        <dbReference type="ChEBI" id="CHEBI:57822"/>
        <dbReference type="EC" id="3.4.13.22"/>
    </reaction>
</comment>
<dbReference type="PANTHER" id="PTHR43126">
    <property type="entry name" value="D-ALANYL-D-ALANINE DIPEPTIDASE"/>
    <property type="match status" value="1"/>
</dbReference>
<dbReference type="RefSeq" id="WP_093730830.1">
    <property type="nucleotide sequence ID" value="NZ_FMYW01000012.1"/>
</dbReference>
<evidence type="ECO:0000256" key="4">
    <source>
        <dbReference type="ARBA" id="ARBA00022801"/>
    </source>
</evidence>